<accession>A0A2H5NNJ2</accession>
<dbReference type="AlphaFoldDB" id="A0A2H5NNJ2"/>
<reference evidence="3 4" key="1">
    <citation type="journal article" date="2017" name="Front. Genet.">
        <title>Draft sequencing of the heterozygous diploid genome of Satsuma (Citrus unshiu Marc.) using a hybrid assembly approach.</title>
        <authorList>
            <person name="Shimizu T."/>
            <person name="Tanizawa Y."/>
            <person name="Mochizuki T."/>
            <person name="Nagasaki H."/>
            <person name="Yoshioka T."/>
            <person name="Toyoda A."/>
            <person name="Fujiyama A."/>
            <person name="Kaminuma E."/>
            <person name="Nakamura Y."/>
        </authorList>
    </citation>
    <scope>NUCLEOTIDE SEQUENCE [LARGE SCALE GENOMIC DNA]</scope>
    <source>
        <strain evidence="4">cv. Miyagawa wase</strain>
    </source>
</reference>
<dbReference type="InterPro" id="IPR002059">
    <property type="entry name" value="CSP_DNA-bd"/>
</dbReference>
<gene>
    <name evidence="3" type="ORF">CUMW_061740</name>
</gene>
<dbReference type="STRING" id="55188.A0A2H5NNJ2"/>
<dbReference type="EMBL" id="BDQV01000014">
    <property type="protein sequence ID" value="GAY41738.1"/>
    <property type="molecule type" value="Genomic_DNA"/>
</dbReference>
<dbReference type="SMART" id="SM00357">
    <property type="entry name" value="CSP"/>
    <property type="match status" value="1"/>
</dbReference>
<dbReference type="PANTHER" id="PTHR46565">
    <property type="entry name" value="COLD SHOCK DOMAIN PROTEIN 2"/>
    <property type="match status" value="1"/>
</dbReference>
<dbReference type="PROSITE" id="PS51857">
    <property type="entry name" value="CSD_2"/>
    <property type="match status" value="1"/>
</dbReference>
<organism evidence="3 4">
    <name type="scientific">Citrus unshiu</name>
    <name type="common">Satsuma mandarin</name>
    <name type="synonym">Citrus nobilis var. unshiu</name>
    <dbReference type="NCBI Taxonomy" id="55188"/>
    <lineage>
        <taxon>Eukaryota</taxon>
        <taxon>Viridiplantae</taxon>
        <taxon>Streptophyta</taxon>
        <taxon>Embryophyta</taxon>
        <taxon>Tracheophyta</taxon>
        <taxon>Spermatophyta</taxon>
        <taxon>Magnoliopsida</taxon>
        <taxon>eudicotyledons</taxon>
        <taxon>Gunneridae</taxon>
        <taxon>Pentapetalae</taxon>
        <taxon>rosids</taxon>
        <taxon>malvids</taxon>
        <taxon>Sapindales</taxon>
        <taxon>Rutaceae</taxon>
        <taxon>Aurantioideae</taxon>
        <taxon>Citrus</taxon>
    </lineage>
</organism>
<keyword evidence="1" id="KW-0812">Transmembrane</keyword>
<dbReference type="Pfam" id="PF00313">
    <property type="entry name" value="CSD"/>
    <property type="match status" value="1"/>
</dbReference>
<dbReference type="PROSITE" id="PS00352">
    <property type="entry name" value="CSD_1"/>
    <property type="match status" value="1"/>
</dbReference>
<name>A0A2H5NNJ2_CITUN</name>
<keyword evidence="4" id="KW-1185">Reference proteome</keyword>
<dbReference type="GO" id="GO:0003676">
    <property type="term" value="F:nucleic acid binding"/>
    <property type="evidence" value="ECO:0007669"/>
    <property type="project" value="InterPro"/>
</dbReference>
<dbReference type="SUPFAM" id="SSF50249">
    <property type="entry name" value="Nucleic acid-binding proteins"/>
    <property type="match status" value="1"/>
</dbReference>
<evidence type="ECO:0000313" key="3">
    <source>
        <dbReference type="EMBL" id="GAY41738.1"/>
    </source>
</evidence>
<feature type="transmembrane region" description="Helical" evidence="1">
    <location>
        <begin position="101"/>
        <end position="120"/>
    </location>
</feature>
<dbReference type="Proteomes" id="UP000236630">
    <property type="component" value="Unassembled WGS sequence"/>
</dbReference>
<dbReference type="InterPro" id="IPR019844">
    <property type="entry name" value="CSD_CS"/>
</dbReference>
<feature type="domain" description="CSD" evidence="2">
    <location>
        <begin position="6"/>
        <end position="72"/>
    </location>
</feature>
<comment type="caution">
    <text evidence="3">The sequence shown here is derived from an EMBL/GenBank/DDBJ whole genome shotgun (WGS) entry which is preliminary data.</text>
</comment>
<proteinExistence type="predicted"/>
<keyword evidence="1" id="KW-0472">Membrane</keyword>
<keyword evidence="1" id="KW-1133">Transmembrane helix</keyword>
<evidence type="ECO:0000256" key="1">
    <source>
        <dbReference type="SAM" id="Phobius"/>
    </source>
</evidence>
<dbReference type="InterPro" id="IPR012340">
    <property type="entry name" value="NA-bd_OB-fold"/>
</dbReference>
<evidence type="ECO:0000313" key="4">
    <source>
        <dbReference type="Proteomes" id="UP000236630"/>
    </source>
</evidence>
<dbReference type="PANTHER" id="PTHR46565:SF5">
    <property type="entry name" value="COLD SHOCK PROTEIN 2-LIKE"/>
    <property type="match status" value="1"/>
</dbReference>
<dbReference type="Gene3D" id="2.40.50.140">
    <property type="entry name" value="Nucleic acid-binding proteins"/>
    <property type="match status" value="1"/>
</dbReference>
<dbReference type="CDD" id="cd04458">
    <property type="entry name" value="CSP_CDS"/>
    <property type="match status" value="1"/>
</dbReference>
<dbReference type="InterPro" id="IPR011129">
    <property type="entry name" value="CSD"/>
</dbReference>
<protein>
    <recommendedName>
        <fullName evidence="2">CSD domain-containing protein</fullName>
    </recommendedName>
</protein>
<sequence length="226" mass="25597">MAEVQRSSGTVKWFSAQKGFGFIAPEDGGEDLFVHQTSIKSEGFRTLSEGQTVEFSVDVGEDGRTKAAEEPSHSFLVGLEFTSSLSMFSNHLTGERRTLGWLRLLVLSFLALACEMYLLVRFVVARHPSLTVIANIEAGIYCVKGIPNPKQTTKFIIVLLCLYFQDIASSGSQCRLRTIECNPPKNRPKDYNRNIKKIRSNYSKHVYQDAAFWHYRMMMIIGREVE</sequence>
<evidence type="ECO:0000259" key="2">
    <source>
        <dbReference type="PROSITE" id="PS51857"/>
    </source>
</evidence>
<dbReference type="PRINTS" id="PR00050">
    <property type="entry name" value="COLDSHOCK"/>
</dbReference>